<keyword evidence="2 7" id="KW-0808">Transferase</keyword>
<evidence type="ECO:0000259" key="6">
    <source>
        <dbReference type="SMART" id="SM01144"/>
    </source>
</evidence>
<reference evidence="7" key="1">
    <citation type="submission" date="2024-05" db="EMBL/GenBank/DDBJ databases">
        <authorList>
            <person name="Bunk B."/>
            <person name="Swiderski J."/>
            <person name="Sproer C."/>
            <person name="Thiel V."/>
        </authorList>
    </citation>
    <scope>NUCLEOTIDE SEQUENCE</scope>
    <source>
        <strain evidence="7">DSM 17735</strain>
    </source>
</reference>
<dbReference type="GO" id="GO:0008033">
    <property type="term" value="P:tRNA processing"/>
    <property type="evidence" value="ECO:0007669"/>
    <property type="project" value="UniProtKB-KW"/>
</dbReference>
<organism evidence="7">
    <name type="scientific">Polaromonas hydrogenivorans</name>
    <dbReference type="NCBI Taxonomy" id="335476"/>
    <lineage>
        <taxon>Bacteria</taxon>
        <taxon>Pseudomonadati</taxon>
        <taxon>Pseudomonadota</taxon>
        <taxon>Betaproteobacteria</taxon>
        <taxon>Burkholderiales</taxon>
        <taxon>Comamonadaceae</taxon>
        <taxon>Polaromonas</taxon>
    </lineage>
</organism>
<dbReference type="EC" id="2.5.1.25" evidence="1"/>
<dbReference type="InterPro" id="IPR039262">
    <property type="entry name" value="DTWD2/TAPT"/>
</dbReference>
<dbReference type="InterPro" id="IPR005636">
    <property type="entry name" value="DTW"/>
</dbReference>
<name>A0AAU7LP46_9BURK</name>
<sequence>MTPASPTKRLACATCLRPQSACICQWITPVAHEVEVLILQHPLEVDNAKGSARLLHLSLPRSRLVTGEVFDLPALLAAPLEPGPTRQSMLLYPDTPQDQAPDLAPPPVLAPELLRDPSRLRLIVLDGTWRKSRKMLYRNPLLQQLPRLSLQDMPASHYLIRKAHRPDQLSTLEATCAALMQLEGSVGKFAPLMAAFDGFVAQQLGYRAAAGATGF</sequence>
<evidence type="ECO:0000256" key="4">
    <source>
        <dbReference type="ARBA" id="ARBA00022694"/>
    </source>
</evidence>
<evidence type="ECO:0000313" key="7">
    <source>
        <dbReference type="EMBL" id="XBP69401.1"/>
    </source>
</evidence>
<evidence type="ECO:0000256" key="2">
    <source>
        <dbReference type="ARBA" id="ARBA00022679"/>
    </source>
</evidence>
<dbReference type="Pfam" id="PF03942">
    <property type="entry name" value="DTW"/>
    <property type="match status" value="1"/>
</dbReference>
<protein>
    <recommendedName>
        <fullName evidence="1">tRNA-uridine aminocarboxypropyltransferase</fullName>
        <ecNumber evidence="1">2.5.1.25</ecNumber>
    </recommendedName>
</protein>
<gene>
    <name evidence="7" type="ORF">ABLV49_16105</name>
</gene>
<dbReference type="RefSeq" id="WP_349277990.1">
    <property type="nucleotide sequence ID" value="NZ_CBCSCU010000009.1"/>
</dbReference>
<feature type="domain" description="DTW" evidence="6">
    <location>
        <begin position="8"/>
        <end position="208"/>
    </location>
</feature>
<dbReference type="SMART" id="SM01144">
    <property type="entry name" value="DTW"/>
    <property type="match status" value="1"/>
</dbReference>
<evidence type="ECO:0000256" key="5">
    <source>
        <dbReference type="ARBA" id="ARBA00034489"/>
    </source>
</evidence>
<proteinExistence type="inferred from homology"/>
<dbReference type="EMBL" id="CP157675">
    <property type="protein sequence ID" value="XBP69401.1"/>
    <property type="molecule type" value="Genomic_DNA"/>
</dbReference>
<keyword evidence="3" id="KW-0949">S-adenosyl-L-methionine</keyword>
<dbReference type="GO" id="GO:0016432">
    <property type="term" value="F:tRNA-uridine aminocarboxypropyltransferase activity"/>
    <property type="evidence" value="ECO:0007669"/>
    <property type="project" value="UniProtKB-EC"/>
</dbReference>
<keyword evidence="4" id="KW-0819">tRNA processing</keyword>
<dbReference type="PANTHER" id="PTHR21392">
    <property type="entry name" value="TRNA-URIDINE AMINOCARBOXYPROPYLTRANSFERASE 2"/>
    <property type="match status" value="1"/>
</dbReference>
<evidence type="ECO:0000256" key="1">
    <source>
        <dbReference type="ARBA" id="ARBA00012386"/>
    </source>
</evidence>
<dbReference type="AlphaFoldDB" id="A0AAU7LP46"/>
<dbReference type="PANTHER" id="PTHR21392:SF0">
    <property type="entry name" value="TRNA-URIDINE AMINOCARBOXYPROPYLTRANSFERASE 2"/>
    <property type="match status" value="1"/>
</dbReference>
<accession>A0AAU7LP46</accession>
<evidence type="ECO:0000256" key="3">
    <source>
        <dbReference type="ARBA" id="ARBA00022691"/>
    </source>
</evidence>
<comment type="similarity">
    <text evidence="5">Belongs to the TDD superfamily. DTWD2 family.</text>
</comment>